<evidence type="ECO:0000256" key="4">
    <source>
        <dbReference type="ARBA" id="ARBA00023004"/>
    </source>
</evidence>
<dbReference type="SUPFAM" id="SSF142019">
    <property type="entry name" value="Nqo1 FMN-binding domain-like"/>
    <property type="match status" value="1"/>
</dbReference>
<dbReference type="GO" id="GO:0051539">
    <property type="term" value="F:4 iron, 4 sulfur cluster binding"/>
    <property type="evidence" value="ECO:0007669"/>
    <property type="project" value="UniProtKB-KW"/>
</dbReference>
<dbReference type="InterPro" id="IPR019575">
    <property type="entry name" value="Nuop51_4Fe4S-bd"/>
</dbReference>
<name>A0A8J2V9W6_9FLAO</name>
<dbReference type="InterPro" id="IPR011538">
    <property type="entry name" value="Nuo51_FMN-bd"/>
</dbReference>
<dbReference type="GO" id="GO:0008137">
    <property type="term" value="F:NADH dehydrogenase (ubiquinone) activity"/>
    <property type="evidence" value="ECO:0007669"/>
    <property type="project" value="InterPro"/>
</dbReference>
<evidence type="ECO:0000259" key="6">
    <source>
        <dbReference type="SMART" id="SM00928"/>
    </source>
</evidence>
<dbReference type="Gene3D" id="3.10.20.600">
    <property type="match status" value="1"/>
</dbReference>
<dbReference type="GO" id="GO:0010181">
    <property type="term" value="F:FMN binding"/>
    <property type="evidence" value="ECO:0007669"/>
    <property type="project" value="InterPro"/>
</dbReference>
<dbReference type="PANTHER" id="PTHR43578">
    <property type="entry name" value="NADH-QUINONE OXIDOREDUCTASE SUBUNIT F"/>
    <property type="match status" value="1"/>
</dbReference>
<keyword evidence="5" id="KW-0411">Iron-sulfur</keyword>
<dbReference type="SUPFAM" id="SSF142984">
    <property type="entry name" value="Nqo1 middle domain-like"/>
    <property type="match status" value="1"/>
</dbReference>
<gene>
    <name evidence="7" type="ORF">GCM10011312_13270</name>
</gene>
<dbReference type="SUPFAM" id="SSF140490">
    <property type="entry name" value="Nqo1C-terminal domain-like"/>
    <property type="match status" value="1"/>
</dbReference>
<keyword evidence="8" id="KW-1185">Reference proteome</keyword>
<proteinExistence type="inferred from homology"/>
<reference evidence="7" key="1">
    <citation type="journal article" date="2014" name="Int. J. Syst. Evol. Microbiol.">
        <title>Complete genome sequence of Corynebacterium casei LMG S-19264T (=DSM 44701T), isolated from a smear-ripened cheese.</title>
        <authorList>
            <consortium name="US DOE Joint Genome Institute (JGI-PGF)"/>
            <person name="Walter F."/>
            <person name="Albersmeier A."/>
            <person name="Kalinowski J."/>
            <person name="Ruckert C."/>
        </authorList>
    </citation>
    <scope>NUCLEOTIDE SEQUENCE</scope>
    <source>
        <strain evidence="7">CGMCC 1.12924</strain>
    </source>
</reference>
<dbReference type="Pfam" id="PF10589">
    <property type="entry name" value="NADH_4Fe-4S"/>
    <property type="match status" value="1"/>
</dbReference>
<sequence>MSKNLSELSARKGLEDNLFDRLGQLARQTGTPDNEELERLADEFLIGTANTFGTASFYDFMKPENKCKKVYVCNGTACVCAGTQDAVIDTLQQNFKAEEIGHMTCLGRCHENSAFHYQGKNFSGDAINALDFNQINSDNIQGKDTYNVKANGNEILTKTFTSIEEYYTPFKEALKTDSAEVLEEIKTSNVRGRGGAGFPMGLKLEFCRNAPSDVKFIICNADEGDPGAYSDRYLLEERPHSVLFGMLVSGYVTGASYGVLYIRAEYPESVAIVQEAIDAIKKAGLCGKNIQGSGFDFEFKIIQAQGSYICGEETALINSIEGQRPEVRVRPPFPAQQGLFNKPTIVNNVETLATLHYILENGGANWKGLGTDKSTGTKLISLDSFFNNPGIYEVEMGTPLSQVVYELGGGFKSPVKAMQIGGPLGGLVPVSKINDLEIDFESFSRNGFLLGHASIICVPEDFPIIKFIEHLFDFASYESCGKCFPCRLGTKRGQELAQKAFTSDYKIDRVLFNDLLETLEKTSLCAHGGGIPLPVKNALTYFEDELKHYFN</sequence>
<dbReference type="InterPro" id="IPR001949">
    <property type="entry name" value="NADH-UbQ_OxRdtase_51kDa_CS"/>
</dbReference>
<dbReference type="Pfam" id="PF01512">
    <property type="entry name" value="Complex1_51K"/>
    <property type="match status" value="1"/>
</dbReference>
<dbReference type="GO" id="GO:0046872">
    <property type="term" value="F:metal ion binding"/>
    <property type="evidence" value="ECO:0007669"/>
    <property type="project" value="UniProtKB-KW"/>
</dbReference>
<dbReference type="RefSeq" id="WP_188440823.1">
    <property type="nucleotide sequence ID" value="NZ_BMGK01000005.1"/>
</dbReference>
<dbReference type="AlphaFoldDB" id="A0A8J2V9W6"/>
<comment type="caution">
    <text evidence="7">The sequence shown here is derived from an EMBL/GenBank/DDBJ whole genome shotgun (WGS) entry which is preliminary data.</text>
</comment>
<dbReference type="SUPFAM" id="SSF52833">
    <property type="entry name" value="Thioredoxin-like"/>
    <property type="match status" value="1"/>
</dbReference>
<evidence type="ECO:0000256" key="2">
    <source>
        <dbReference type="ARBA" id="ARBA00022485"/>
    </source>
</evidence>
<keyword evidence="4" id="KW-0408">Iron</keyword>
<dbReference type="Proteomes" id="UP000652231">
    <property type="component" value="Unassembled WGS sequence"/>
</dbReference>
<feature type="domain" description="NADH-ubiquinone oxidoreductase 51kDa subunit iron-sulphur binding" evidence="6">
    <location>
        <begin position="465"/>
        <end position="510"/>
    </location>
</feature>
<dbReference type="InterPro" id="IPR037225">
    <property type="entry name" value="Nuo51_FMN-bd_sf"/>
</dbReference>
<keyword evidence="2" id="KW-0004">4Fe-4S</keyword>
<dbReference type="Pfam" id="PF01257">
    <property type="entry name" value="2Fe-2S_thioredx"/>
    <property type="match status" value="1"/>
</dbReference>
<organism evidence="7 8">
    <name type="scientific">Planktosalinus lacus</name>
    <dbReference type="NCBI Taxonomy" id="1526573"/>
    <lineage>
        <taxon>Bacteria</taxon>
        <taxon>Pseudomonadati</taxon>
        <taxon>Bacteroidota</taxon>
        <taxon>Flavobacteriia</taxon>
        <taxon>Flavobacteriales</taxon>
        <taxon>Flavobacteriaceae</taxon>
        <taxon>Planktosalinus</taxon>
    </lineage>
</organism>
<evidence type="ECO:0000256" key="1">
    <source>
        <dbReference type="ARBA" id="ARBA00007523"/>
    </source>
</evidence>
<dbReference type="InterPro" id="IPR037207">
    <property type="entry name" value="Nuop51_4Fe4S-bd_sf"/>
</dbReference>
<accession>A0A8J2V9W6</accession>
<dbReference type="InterPro" id="IPR036249">
    <property type="entry name" value="Thioredoxin-like_sf"/>
</dbReference>
<reference evidence="7" key="2">
    <citation type="submission" date="2020-09" db="EMBL/GenBank/DDBJ databases">
        <authorList>
            <person name="Sun Q."/>
            <person name="Zhou Y."/>
        </authorList>
    </citation>
    <scope>NUCLEOTIDE SEQUENCE</scope>
    <source>
        <strain evidence="7">CGMCC 1.12924</strain>
    </source>
</reference>
<dbReference type="Gene3D" id="1.20.1440.230">
    <property type="entry name" value="NADH-ubiquinone oxidoreductase 51kDa subunit, iron-sulphur binding domain"/>
    <property type="match status" value="1"/>
</dbReference>
<evidence type="ECO:0000256" key="3">
    <source>
        <dbReference type="ARBA" id="ARBA00022723"/>
    </source>
</evidence>
<evidence type="ECO:0000313" key="8">
    <source>
        <dbReference type="Proteomes" id="UP000652231"/>
    </source>
</evidence>
<dbReference type="CDD" id="cd02980">
    <property type="entry name" value="TRX_Fd_family"/>
    <property type="match status" value="1"/>
</dbReference>
<protein>
    <recommendedName>
        <fullName evidence="6">NADH-ubiquinone oxidoreductase 51kDa subunit iron-sulphur binding domain-containing protein</fullName>
    </recommendedName>
</protein>
<dbReference type="PANTHER" id="PTHR43578:SF3">
    <property type="entry name" value="NADH-QUINONE OXIDOREDUCTASE SUBUNIT F"/>
    <property type="match status" value="1"/>
</dbReference>
<comment type="similarity">
    <text evidence="1">Belongs to the complex I 51 kDa subunit family.</text>
</comment>
<dbReference type="Gene3D" id="3.40.50.11540">
    <property type="entry name" value="NADH-ubiquinone oxidoreductase 51kDa subunit"/>
    <property type="match status" value="1"/>
</dbReference>
<dbReference type="SMART" id="SM00928">
    <property type="entry name" value="NADH_4Fe-4S"/>
    <property type="match status" value="1"/>
</dbReference>
<keyword evidence="3" id="KW-0479">Metal-binding</keyword>
<evidence type="ECO:0000313" key="7">
    <source>
        <dbReference type="EMBL" id="GGD90819.1"/>
    </source>
</evidence>
<evidence type="ECO:0000256" key="5">
    <source>
        <dbReference type="ARBA" id="ARBA00023014"/>
    </source>
</evidence>
<dbReference type="EMBL" id="BMGK01000005">
    <property type="protein sequence ID" value="GGD90819.1"/>
    <property type="molecule type" value="Genomic_DNA"/>
</dbReference>
<dbReference type="PROSITE" id="PS00645">
    <property type="entry name" value="COMPLEX1_51K_2"/>
    <property type="match status" value="1"/>
</dbReference>
<dbReference type="FunFam" id="3.40.50.11540:FF:000001">
    <property type="entry name" value="NADH dehydrogenase [ubiquinone] flavoprotein 1, mitochondrial"/>
    <property type="match status" value="1"/>
</dbReference>